<evidence type="ECO:0000259" key="1">
    <source>
        <dbReference type="Pfam" id="PF26002"/>
    </source>
</evidence>
<name>A0A5C0SGW6_CRATE</name>
<dbReference type="EMBL" id="CP042243">
    <property type="protein sequence ID" value="QEK12907.1"/>
    <property type="molecule type" value="Genomic_DNA"/>
</dbReference>
<dbReference type="InterPro" id="IPR058982">
    <property type="entry name" value="Beta-barrel_AprE"/>
</dbReference>
<gene>
    <name evidence="2" type="ORF">FQB35_11545</name>
</gene>
<dbReference type="RefSeq" id="WP_148810043.1">
    <property type="nucleotide sequence ID" value="NZ_CP042243.1"/>
</dbReference>
<evidence type="ECO:0000313" key="2">
    <source>
        <dbReference type="EMBL" id="QEK12907.1"/>
    </source>
</evidence>
<dbReference type="Proteomes" id="UP000324646">
    <property type="component" value="Chromosome"/>
</dbReference>
<feature type="domain" description="AprE-like beta-barrel" evidence="1">
    <location>
        <begin position="2"/>
        <end position="62"/>
    </location>
</feature>
<protein>
    <recommendedName>
        <fullName evidence="1">AprE-like beta-barrel domain-containing protein</fullName>
    </recommendedName>
</protein>
<reference evidence="2 3" key="1">
    <citation type="submission" date="2019-07" db="EMBL/GenBank/DDBJ databases">
        <title>Complete genome of Crassaminicella thermophila SY095.</title>
        <authorList>
            <person name="Li X."/>
        </authorList>
    </citation>
    <scope>NUCLEOTIDE SEQUENCE [LARGE SCALE GENOMIC DNA]</scope>
    <source>
        <strain evidence="2 3">SY095</strain>
    </source>
</reference>
<accession>A0A5C0SGW6</accession>
<dbReference type="AlphaFoldDB" id="A0A5C0SGW6"/>
<proteinExistence type="predicted"/>
<organism evidence="2 3">
    <name type="scientific">Crassaminicella thermophila</name>
    <dbReference type="NCBI Taxonomy" id="2599308"/>
    <lineage>
        <taxon>Bacteria</taxon>
        <taxon>Bacillati</taxon>
        <taxon>Bacillota</taxon>
        <taxon>Clostridia</taxon>
        <taxon>Eubacteriales</taxon>
        <taxon>Clostridiaceae</taxon>
        <taxon>Crassaminicella</taxon>
    </lineage>
</organism>
<evidence type="ECO:0000313" key="3">
    <source>
        <dbReference type="Proteomes" id="UP000324646"/>
    </source>
</evidence>
<keyword evidence="3" id="KW-1185">Reference proteome</keyword>
<dbReference type="KEGG" id="crs:FQB35_11545"/>
<dbReference type="Gene3D" id="2.40.30.170">
    <property type="match status" value="1"/>
</dbReference>
<sequence>MALPYKEYGELTGKITKIAEDVKPSKDNKSFYLVEADIELVGYNDEKKKIKVGMVCEARIITKTKKILYYLLEKIDLRV</sequence>
<dbReference type="Pfam" id="PF26002">
    <property type="entry name" value="Beta-barrel_AprE"/>
    <property type="match status" value="1"/>
</dbReference>
<dbReference type="OrthoDB" id="357309at2"/>